<name>A0A9P9BW26_9PEZI</name>
<dbReference type="PANTHER" id="PTHR37451:SF4">
    <property type="entry name" value="MARVEL DOMAIN-CONTAINING PROTEIN"/>
    <property type="match status" value="1"/>
</dbReference>
<feature type="compositionally biased region" description="Low complexity" evidence="5">
    <location>
        <begin position="244"/>
        <end position="255"/>
    </location>
</feature>
<feature type="region of interest" description="Disordered" evidence="5">
    <location>
        <begin position="244"/>
        <end position="361"/>
    </location>
</feature>
<reference evidence="8" key="1">
    <citation type="journal article" date="2021" name="Nat. Commun.">
        <title>Genetic determinants of endophytism in the Arabidopsis root mycobiome.</title>
        <authorList>
            <person name="Mesny F."/>
            <person name="Miyauchi S."/>
            <person name="Thiergart T."/>
            <person name="Pickel B."/>
            <person name="Atanasova L."/>
            <person name="Karlsson M."/>
            <person name="Huettel B."/>
            <person name="Barry K.W."/>
            <person name="Haridas S."/>
            <person name="Chen C."/>
            <person name="Bauer D."/>
            <person name="Andreopoulos W."/>
            <person name="Pangilinan J."/>
            <person name="LaButti K."/>
            <person name="Riley R."/>
            <person name="Lipzen A."/>
            <person name="Clum A."/>
            <person name="Drula E."/>
            <person name="Henrissat B."/>
            <person name="Kohler A."/>
            <person name="Grigoriev I.V."/>
            <person name="Martin F.M."/>
            <person name="Hacquard S."/>
        </authorList>
    </citation>
    <scope>NUCLEOTIDE SEQUENCE</scope>
    <source>
        <strain evidence="8">MPI-CAGE-CH-0230</strain>
    </source>
</reference>
<evidence type="ECO:0000256" key="5">
    <source>
        <dbReference type="SAM" id="MobiDB-lite"/>
    </source>
</evidence>
<dbReference type="Pfam" id="PF01284">
    <property type="entry name" value="MARVEL"/>
    <property type="match status" value="1"/>
</dbReference>
<accession>A0A9P9BW26</accession>
<dbReference type="GO" id="GO:0016020">
    <property type="term" value="C:membrane"/>
    <property type="evidence" value="ECO:0007669"/>
    <property type="project" value="UniProtKB-SubCell"/>
</dbReference>
<dbReference type="InterPro" id="IPR008253">
    <property type="entry name" value="Marvel"/>
</dbReference>
<evidence type="ECO:0000256" key="3">
    <source>
        <dbReference type="ARBA" id="ARBA00022989"/>
    </source>
</evidence>
<feature type="transmembrane region" description="Helical" evidence="6">
    <location>
        <begin position="154"/>
        <end position="179"/>
    </location>
</feature>
<dbReference type="AlphaFoldDB" id="A0A9P9BW26"/>
<dbReference type="RefSeq" id="XP_046014744.1">
    <property type="nucleotide sequence ID" value="XM_046163408.1"/>
</dbReference>
<keyword evidence="2 6" id="KW-0812">Transmembrane</keyword>
<proteinExistence type="predicted"/>
<feature type="transmembrane region" description="Helical" evidence="6">
    <location>
        <begin position="42"/>
        <end position="64"/>
    </location>
</feature>
<feature type="compositionally biased region" description="Low complexity" evidence="5">
    <location>
        <begin position="270"/>
        <end position="303"/>
    </location>
</feature>
<comment type="subcellular location">
    <subcellularLocation>
        <location evidence="1">Membrane</location>
        <topology evidence="1">Multi-pass membrane protein</topology>
    </subcellularLocation>
</comment>
<comment type="caution">
    <text evidence="8">The sequence shown here is derived from an EMBL/GenBank/DDBJ whole genome shotgun (WGS) entry which is preliminary data.</text>
</comment>
<dbReference type="GeneID" id="70192954"/>
<keyword evidence="9" id="KW-1185">Reference proteome</keyword>
<evidence type="ECO:0000256" key="2">
    <source>
        <dbReference type="ARBA" id="ARBA00022692"/>
    </source>
</evidence>
<dbReference type="OrthoDB" id="5325022at2759"/>
<feature type="domain" description="MARVEL" evidence="7">
    <location>
        <begin position="42"/>
        <end position="178"/>
    </location>
</feature>
<feature type="compositionally biased region" description="Pro residues" evidence="5">
    <location>
        <begin position="256"/>
        <end position="269"/>
    </location>
</feature>
<dbReference type="EMBL" id="JAGTJQ010000003">
    <property type="protein sequence ID" value="KAH7034651.1"/>
    <property type="molecule type" value="Genomic_DNA"/>
</dbReference>
<feature type="transmembrane region" description="Helical" evidence="6">
    <location>
        <begin position="102"/>
        <end position="134"/>
    </location>
</feature>
<organism evidence="8 9">
    <name type="scientific">Microdochium trichocladiopsis</name>
    <dbReference type="NCBI Taxonomy" id="1682393"/>
    <lineage>
        <taxon>Eukaryota</taxon>
        <taxon>Fungi</taxon>
        <taxon>Dikarya</taxon>
        <taxon>Ascomycota</taxon>
        <taxon>Pezizomycotina</taxon>
        <taxon>Sordariomycetes</taxon>
        <taxon>Xylariomycetidae</taxon>
        <taxon>Xylariales</taxon>
        <taxon>Microdochiaceae</taxon>
        <taxon>Microdochium</taxon>
    </lineage>
</organism>
<dbReference type="PANTHER" id="PTHR37451">
    <property type="entry name" value="MARVEL DOMAIN"/>
    <property type="match status" value="1"/>
</dbReference>
<evidence type="ECO:0000256" key="6">
    <source>
        <dbReference type="SAM" id="Phobius"/>
    </source>
</evidence>
<sequence length="361" mass="38943">MQQPVNQPAAAQPAPVTMIVPKYSADREPGMEHIPRHPKGFVAIRIIQLLFCVICIGLSGYILAVAAFPAAGFMIFVCVVTLIMSIYNIVALTKAHKLYNYWAVLAFEIFLFIFWLVAFAYMAATAAIVLAYWATYADYYDYYYSYSYGDAYKALGAIMGAAAGIGALTWILYFISLVMNSVFISRHRSVGLHNTPGATTAAPVAAAAAPAAGEKVEMRPQQPGQIYPQASGYSQAAPAYGAGAMPPQQGFYPQPSMSPPPQQMSPPPQQFQQYPPQQYPQHSGQAGYPPQPQGQYPVSSPSVDGSYNQSMPAQTTGGSYVQGNPVAFPNSHSAAEQQPGAPVHEAHGQSYDPHAPKEMQS</sequence>
<protein>
    <recommendedName>
        <fullName evidence="7">MARVEL domain-containing protein</fullName>
    </recommendedName>
</protein>
<evidence type="ECO:0000313" key="9">
    <source>
        <dbReference type="Proteomes" id="UP000756346"/>
    </source>
</evidence>
<feature type="transmembrane region" description="Helical" evidence="6">
    <location>
        <begin position="70"/>
        <end position="90"/>
    </location>
</feature>
<feature type="compositionally biased region" description="Polar residues" evidence="5">
    <location>
        <begin position="305"/>
        <end position="322"/>
    </location>
</feature>
<evidence type="ECO:0000256" key="4">
    <source>
        <dbReference type="ARBA" id="ARBA00023136"/>
    </source>
</evidence>
<keyword evidence="4 6" id="KW-0472">Membrane</keyword>
<keyword evidence="3 6" id="KW-1133">Transmembrane helix</keyword>
<dbReference type="Proteomes" id="UP000756346">
    <property type="component" value="Unassembled WGS sequence"/>
</dbReference>
<evidence type="ECO:0000259" key="7">
    <source>
        <dbReference type="Pfam" id="PF01284"/>
    </source>
</evidence>
<evidence type="ECO:0000313" key="8">
    <source>
        <dbReference type="EMBL" id="KAH7034651.1"/>
    </source>
</evidence>
<gene>
    <name evidence="8" type="ORF">B0I36DRAFT_82808</name>
</gene>
<evidence type="ECO:0000256" key="1">
    <source>
        <dbReference type="ARBA" id="ARBA00004141"/>
    </source>
</evidence>